<gene>
    <name evidence="1" type="ORF">SPIL2461_LOCUS8639</name>
</gene>
<dbReference type="EMBL" id="CAJNIZ010014380">
    <property type="protein sequence ID" value="CAE7361045.1"/>
    <property type="molecule type" value="Genomic_DNA"/>
</dbReference>
<dbReference type="AlphaFoldDB" id="A0A812Q9B6"/>
<keyword evidence="2" id="KW-1185">Reference proteome</keyword>
<comment type="caution">
    <text evidence="1">The sequence shown here is derived from an EMBL/GenBank/DDBJ whole genome shotgun (WGS) entry which is preliminary data.</text>
</comment>
<dbReference type="OrthoDB" id="430294at2759"/>
<sequence>MSMTPAELLAVARCVAERQSGQLRLLWKIAAFAVEHLSSFTVQDLACLANVYSSIDSVHHGMLNVVALILARPDDERKLDEILAVDVLASFARAKYPLPLLLTEARKALADCESLAPALALSALQSFATLEALDGELLAAFLPRALGSAESSKPGLQQVCSTASWAWEALSQLEKVGVESAFMPQEVEVEHANEHMGKLAVRETPLPSMTGQEALDRIAQILSNSLRACDLRMLRLIQTADGTSMCILVADRRPVQLQSKKLLASALLLTHEKVEAYCSLAGELMAAATCSALQTAWSVEQQVLWLQVAVEAAEAAPTVSKTELVLPLLKAFPSHAPHLLIPEAACLAGMFPRLLMLCPASQAAVTESSIALAEAVRPDLFRLRVREARQVLEAYLQLPALLTEAQSQALQPYASALFQSILDGFPVKLKSEGVFHRRAACLLVGKNR</sequence>
<accession>A0A812Q9B6</accession>
<name>A0A812Q9B6_SYMPI</name>
<evidence type="ECO:0000313" key="1">
    <source>
        <dbReference type="EMBL" id="CAE7361045.1"/>
    </source>
</evidence>
<protein>
    <submittedName>
        <fullName evidence="1">Uncharacterized protein</fullName>
    </submittedName>
</protein>
<reference evidence="1" key="1">
    <citation type="submission" date="2021-02" db="EMBL/GenBank/DDBJ databases">
        <authorList>
            <person name="Dougan E. K."/>
            <person name="Rhodes N."/>
            <person name="Thang M."/>
            <person name="Chan C."/>
        </authorList>
    </citation>
    <scope>NUCLEOTIDE SEQUENCE</scope>
</reference>
<organism evidence="1 2">
    <name type="scientific">Symbiodinium pilosum</name>
    <name type="common">Dinoflagellate</name>
    <dbReference type="NCBI Taxonomy" id="2952"/>
    <lineage>
        <taxon>Eukaryota</taxon>
        <taxon>Sar</taxon>
        <taxon>Alveolata</taxon>
        <taxon>Dinophyceae</taxon>
        <taxon>Suessiales</taxon>
        <taxon>Symbiodiniaceae</taxon>
        <taxon>Symbiodinium</taxon>
    </lineage>
</organism>
<dbReference type="Proteomes" id="UP000649617">
    <property type="component" value="Unassembled WGS sequence"/>
</dbReference>
<evidence type="ECO:0000313" key="2">
    <source>
        <dbReference type="Proteomes" id="UP000649617"/>
    </source>
</evidence>
<proteinExistence type="predicted"/>